<evidence type="ECO:0000259" key="17">
    <source>
        <dbReference type="PROSITE" id="PS51068"/>
    </source>
</evidence>
<dbReference type="SUPFAM" id="SSF81624">
    <property type="entry name" value="N-terminal domain of MutM-like DNA repair proteins"/>
    <property type="match status" value="1"/>
</dbReference>
<evidence type="ECO:0000256" key="15">
    <source>
        <dbReference type="HAMAP-Rule" id="MF_00103"/>
    </source>
</evidence>
<keyword evidence="5 15" id="KW-0227">DNA damage</keyword>
<keyword evidence="11 15" id="KW-0456">Lyase</keyword>
<evidence type="ECO:0000256" key="1">
    <source>
        <dbReference type="ARBA" id="ARBA00001668"/>
    </source>
</evidence>
<feature type="domain" description="Formamidopyrimidine-DNA glycosylase catalytic" evidence="17">
    <location>
        <begin position="2"/>
        <end position="112"/>
    </location>
</feature>
<dbReference type="EC" id="3.2.2.23" evidence="15"/>
<feature type="domain" description="FPG-type" evidence="16">
    <location>
        <begin position="235"/>
        <end position="269"/>
    </location>
</feature>
<dbReference type="InterPro" id="IPR010663">
    <property type="entry name" value="Znf_FPG/IleRS"/>
</dbReference>
<dbReference type="EC" id="4.2.99.18" evidence="15"/>
<dbReference type="Proteomes" id="UP000249203">
    <property type="component" value="Unassembled WGS sequence"/>
</dbReference>
<proteinExistence type="inferred from homology"/>
<comment type="catalytic activity">
    <reaction evidence="1 15">
        <text>Hydrolysis of DNA containing ring-opened 7-methylguanine residues, releasing 2,6-diamino-4-hydroxy-5-(N-methyl)formamidopyrimidine.</text>
        <dbReference type="EC" id="3.2.2.23"/>
    </reaction>
</comment>
<evidence type="ECO:0000256" key="13">
    <source>
        <dbReference type="ARBA" id="ARBA00023295"/>
    </source>
</evidence>
<dbReference type="NCBIfam" id="TIGR00577">
    <property type="entry name" value="fpg"/>
    <property type="match status" value="1"/>
</dbReference>
<dbReference type="OrthoDB" id="9800855at2"/>
<evidence type="ECO:0000256" key="4">
    <source>
        <dbReference type="ARBA" id="ARBA00022723"/>
    </source>
</evidence>
<dbReference type="RefSeq" id="WP_111568744.1">
    <property type="nucleotide sequence ID" value="NZ_PIPK01000002.1"/>
</dbReference>
<keyword evidence="6 15" id="KW-0863">Zinc-finger</keyword>
<dbReference type="PROSITE" id="PS51066">
    <property type="entry name" value="ZF_FPG_2"/>
    <property type="match status" value="1"/>
</dbReference>
<dbReference type="SMART" id="SM01232">
    <property type="entry name" value="H2TH"/>
    <property type="match status" value="1"/>
</dbReference>
<dbReference type="GO" id="GO:0006284">
    <property type="term" value="P:base-excision repair"/>
    <property type="evidence" value="ECO:0007669"/>
    <property type="project" value="InterPro"/>
</dbReference>
<dbReference type="FunFam" id="1.10.8.50:FF:000003">
    <property type="entry name" value="Formamidopyrimidine-DNA glycosylase"/>
    <property type="match status" value="1"/>
</dbReference>
<dbReference type="EMBL" id="PIPK01000002">
    <property type="protein sequence ID" value="RUO27716.1"/>
    <property type="molecule type" value="Genomic_DNA"/>
</dbReference>
<reference evidence="19 21" key="1">
    <citation type="journal article" date="2018" name="Front. Microbiol.">
        <title>Genome-Based Analysis Reveals the Taxonomy and Diversity of the Family Idiomarinaceae.</title>
        <authorList>
            <person name="Liu Y."/>
            <person name="Lai Q."/>
            <person name="Shao Z."/>
        </authorList>
    </citation>
    <scope>NUCLEOTIDE SEQUENCE [LARGE SCALE GENOMIC DNA]</scope>
    <source>
        <strain evidence="19 21">CF12-14</strain>
    </source>
</reference>
<dbReference type="Gene3D" id="3.20.190.10">
    <property type="entry name" value="MutM-like, N-terminal"/>
    <property type="match status" value="1"/>
</dbReference>
<dbReference type="SUPFAM" id="SSF57716">
    <property type="entry name" value="Glucocorticoid receptor-like (DNA-binding domain)"/>
    <property type="match status" value="1"/>
</dbReference>
<dbReference type="GO" id="GO:0140078">
    <property type="term" value="F:class I DNA-(apurinic or apyrimidinic site) endonuclease activity"/>
    <property type="evidence" value="ECO:0007669"/>
    <property type="project" value="UniProtKB-EC"/>
</dbReference>
<comment type="catalytic activity">
    <reaction evidence="14 15">
        <text>2'-deoxyribonucleotide-(2'-deoxyribose 5'-phosphate)-2'-deoxyribonucleotide-DNA = a 3'-end 2'-deoxyribonucleotide-(2,3-dehydro-2,3-deoxyribose 5'-phosphate)-DNA + a 5'-end 5'-phospho-2'-deoxyribonucleoside-DNA + H(+)</text>
        <dbReference type="Rhea" id="RHEA:66592"/>
        <dbReference type="Rhea" id="RHEA-COMP:13180"/>
        <dbReference type="Rhea" id="RHEA-COMP:16897"/>
        <dbReference type="Rhea" id="RHEA-COMP:17067"/>
        <dbReference type="ChEBI" id="CHEBI:15378"/>
        <dbReference type="ChEBI" id="CHEBI:136412"/>
        <dbReference type="ChEBI" id="CHEBI:157695"/>
        <dbReference type="ChEBI" id="CHEBI:167181"/>
        <dbReference type="EC" id="4.2.99.18"/>
    </reaction>
</comment>
<feature type="active site" description="Proton donor" evidence="15">
    <location>
        <position position="3"/>
    </location>
</feature>
<keyword evidence="10 15" id="KW-0234">DNA repair</keyword>
<dbReference type="AlphaFoldDB" id="A0A327WZV6"/>
<dbReference type="Pfam" id="PF06827">
    <property type="entry name" value="zf-FPG_IleRS"/>
    <property type="match status" value="1"/>
</dbReference>
<dbReference type="InterPro" id="IPR000214">
    <property type="entry name" value="Znf_DNA_glyclase/AP_lyase"/>
</dbReference>
<feature type="active site" description="Proton donor; for beta-elimination activity" evidence="15">
    <location>
        <position position="57"/>
    </location>
</feature>
<dbReference type="GO" id="GO:0003684">
    <property type="term" value="F:damaged DNA binding"/>
    <property type="evidence" value="ECO:0007669"/>
    <property type="project" value="InterPro"/>
</dbReference>
<dbReference type="Proteomes" id="UP000287865">
    <property type="component" value="Unassembled WGS sequence"/>
</dbReference>
<evidence type="ECO:0000313" key="20">
    <source>
        <dbReference type="Proteomes" id="UP000249203"/>
    </source>
</evidence>
<dbReference type="CDD" id="cd08966">
    <property type="entry name" value="EcFpg-like_N"/>
    <property type="match status" value="1"/>
</dbReference>
<dbReference type="PANTHER" id="PTHR22993:SF9">
    <property type="entry name" value="FORMAMIDOPYRIMIDINE-DNA GLYCOSYLASE"/>
    <property type="match status" value="1"/>
</dbReference>
<evidence type="ECO:0000256" key="9">
    <source>
        <dbReference type="ARBA" id="ARBA00023125"/>
    </source>
</evidence>
<feature type="binding site" evidence="15">
    <location>
        <position position="150"/>
    </location>
    <ligand>
        <name>DNA</name>
        <dbReference type="ChEBI" id="CHEBI:16991"/>
    </ligand>
</feature>
<dbReference type="PROSITE" id="PS51068">
    <property type="entry name" value="FPG_CAT"/>
    <property type="match status" value="1"/>
</dbReference>
<name>A0A327WZV6_9GAMM</name>
<dbReference type="InterPro" id="IPR020629">
    <property type="entry name" value="FPG_Glyclase"/>
</dbReference>
<dbReference type="SUPFAM" id="SSF46946">
    <property type="entry name" value="S13-like H2TH domain"/>
    <property type="match status" value="1"/>
</dbReference>
<keyword evidence="8 15" id="KW-0862">Zinc</keyword>
<sequence>MPELPEVEVSRLGVTPHLAQQVIRRVELRQPKLRWPIPDAVQLAVDQPIINVRRRAKYLLIDTPVGSLVIHLGMSGALRVLPSDQALLKHDHVVIHLSNGQSLRLNDPRRFGALLWQPPGEQISVFAKLGPEPLTDEFNGERLYCLSRNRKSPVKAFIMDNAIVVGVGNIYATEALFAVGIDPRRAAGRISAARYAELAEAIKVILARAIQQGGTSLRDFTQADGKPGYFKQELLVYGRSGEPCVQCQTTLLSVIIGQRTSVYCPSCQR</sequence>
<evidence type="ECO:0000313" key="21">
    <source>
        <dbReference type="Proteomes" id="UP000287865"/>
    </source>
</evidence>
<evidence type="ECO:0000313" key="18">
    <source>
        <dbReference type="EMBL" id="RAJ99127.1"/>
    </source>
</evidence>
<keyword evidence="12 15" id="KW-0511">Multifunctional enzyme</keyword>
<organism evidence="18 20">
    <name type="scientific">Aliidiomarina maris</name>
    <dbReference type="NCBI Taxonomy" id="531312"/>
    <lineage>
        <taxon>Bacteria</taxon>
        <taxon>Pseudomonadati</taxon>
        <taxon>Pseudomonadota</taxon>
        <taxon>Gammaproteobacteria</taxon>
        <taxon>Alteromonadales</taxon>
        <taxon>Idiomarinaceae</taxon>
        <taxon>Aliidiomarina</taxon>
    </lineage>
</organism>
<keyword evidence="21" id="KW-1185">Reference proteome</keyword>
<evidence type="ECO:0000259" key="16">
    <source>
        <dbReference type="PROSITE" id="PS51066"/>
    </source>
</evidence>
<dbReference type="InterPro" id="IPR035937">
    <property type="entry name" value="FPG_N"/>
</dbReference>
<keyword evidence="9 15" id="KW-0238">DNA-binding</keyword>
<evidence type="ECO:0000256" key="14">
    <source>
        <dbReference type="ARBA" id="ARBA00044632"/>
    </source>
</evidence>
<dbReference type="Pfam" id="PF06831">
    <property type="entry name" value="H2TH"/>
    <property type="match status" value="1"/>
</dbReference>
<evidence type="ECO:0000256" key="8">
    <source>
        <dbReference type="ARBA" id="ARBA00022833"/>
    </source>
</evidence>
<comment type="similarity">
    <text evidence="2 15">Belongs to the FPG family.</text>
</comment>
<dbReference type="EMBL" id="QLMD01000003">
    <property type="protein sequence ID" value="RAJ99127.1"/>
    <property type="molecule type" value="Genomic_DNA"/>
</dbReference>
<comment type="function">
    <text evidence="15">Involved in base excision repair of DNA damaged by oxidation or by mutagenic agents. Acts as DNA glycosylase that recognizes and removes damaged bases. Has a preference for oxidized purines, such as 7,8-dihydro-8-oxoguanine (8-oxoG). Has AP (apurinic/apyrimidinic) lyase activity and introduces nicks in the DNA strand. Cleaves the DNA backbone by beta-delta elimination to generate a single-strand break at the site of the removed base with both 3'- and 5'-phosphates.</text>
</comment>
<evidence type="ECO:0000256" key="12">
    <source>
        <dbReference type="ARBA" id="ARBA00023268"/>
    </source>
</evidence>
<dbReference type="GO" id="GO:0034039">
    <property type="term" value="F:8-oxo-7,8-dihydroguanine DNA N-glycosylase activity"/>
    <property type="evidence" value="ECO:0007669"/>
    <property type="project" value="TreeGrafter"/>
</dbReference>
<feature type="active site" description="Proton donor; for delta-elimination activity" evidence="15">
    <location>
        <position position="259"/>
    </location>
</feature>
<comment type="caution">
    <text evidence="18">The sequence shown here is derived from an EMBL/GenBank/DDBJ whole genome shotgun (WGS) entry which is preliminary data.</text>
</comment>
<dbReference type="SMART" id="SM00898">
    <property type="entry name" value="Fapy_DNA_glyco"/>
    <property type="match status" value="1"/>
</dbReference>
<reference evidence="18 20" key="2">
    <citation type="submission" date="2018-06" db="EMBL/GenBank/DDBJ databases">
        <title>Genomic Encyclopedia of Type Strains, Phase III (KMG-III): the genomes of soil and plant-associated and newly described type strains.</title>
        <authorList>
            <person name="Whitman W."/>
        </authorList>
    </citation>
    <scope>NUCLEOTIDE SEQUENCE [LARGE SCALE GENOMIC DNA]</scope>
    <source>
        <strain evidence="18 20">CGMCC 1.15366</strain>
    </source>
</reference>
<keyword evidence="13 15" id="KW-0326">Glycosidase</keyword>
<evidence type="ECO:0000313" key="19">
    <source>
        <dbReference type="EMBL" id="RUO27716.1"/>
    </source>
</evidence>
<keyword evidence="4 15" id="KW-0479">Metal-binding</keyword>
<dbReference type="Pfam" id="PF01149">
    <property type="entry name" value="Fapy_DNA_glyco"/>
    <property type="match status" value="1"/>
</dbReference>
<comment type="subunit">
    <text evidence="3 15">Monomer.</text>
</comment>
<evidence type="ECO:0000256" key="10">
    <source>
        <dbReference type="ARBA" id="ARBA00023204"/>
    </source>
</evidence>
<comment type="cofactor">
    <cofactor evidence="15">
        <name>Zn(2+)</name>
        <dbReference type="ChEBI" id="CHEBI:29105"/>
    </cofactor>
    <text evidence="15">Binds 1 zinc ion per subunit.</text>
</comment>
<dbReference type="NCBIfam" id="NF002211">
    <property type="entry name" value="PRK01103.1"/>
    <property type="match status" value="1"/>
</dbReference>
<dbReference type="GO" id="GO:0008270">
    <property type="term" value="F:zinc ion binding"/>
    <property type="evidence" value="ECO:0007669"/>
    <property type="project" value="UniProtKB-UniRule"/>
</dbReference>
<accession>A0A327WZV6</accession>
<evidence type="ECO:0000256" key="6">
    <source>
        <dbReference type="ARBA" id="ARBA00022771"/>
    </source>
</evidence>
<feature type="active site" description="Schiff-base intermediate with DNA" evidence="15">
    <location>
        <position position="2"/>
    </location>
</feature>
<dbReference type="PANTHER" id="PTHR22993">
    <property type="entry name" value="FORMAMIDOPYRIMIDINE-DNA GLYCOSYLASE"/>
    <property type="match status" value="1"/>
</dbReference>
<evidence type="ECO:0000256" key="3">
    <source>
        <dbReference type="ARBA" id="ARBA00011245"/>
    </source>
</evidence>
<dbReference type="HAMAP" id="MF_00103">
    <property type="entry name" value="Fapy_DNA_glycosyl"/>
    <property type="match status" value="1"/>
</dbReference>
<evidence type="ECO:0000256" key="7">
    <source>
        <dbReference type="ARBA" id="ARBA00022801"/>
    </source>
</evidence>
<dbReference type="InterPro" id="IPR012319">
    <property type="entry name" value="FPG_cat"/>
</dbReference>
<evidence type="ECO:0000256" key="2">
    <source>
        <dbReference type="ARBA" id="ARBA00009409"/>
    </source>
</evidence>
<dbReference type="Gene3D" id="1.10.8.50">
    <property type="match status" value="1"/>
</dbReference>
<dbReference type="FunFam" id="3.20.190.10:FF:000001">
    <property type="entry name" value="Formamidopyrimidine-DNA glycosylase"/>
    <property type="match status" value="1"/>
</dbReference>
<evidence type="ECO:0000256" key="5">
    <source>
        <dbReference type="ARBA" id="ARBA00022763"/>
    </source>
</evidence>
<feature type="binding site" evidence="15">
    <location>
        <position position="90"/>
    </location>
    <ligand>
        <name>DNA</name>
        <dbReference type="ChEBI" id="CHEBI:16991"/>
    </ligand>
</feature>
<dbReference type="InterPro" id="IPR015886">
    <property type="entry name" value="H2TH_FPG"/>
</dbReference>
<evidence type="ECO:0000256" key="11">
    <source>
        <dbReference type="ARBA" id="ARBA00023239"/>
    </source>
</evidence>
<dbReference type="InterPro" id="IPR010979">
    <property type="entry name" value="Ribosomal_uS13-like_H2TH"/>
</dbReference>
<gene>
    <name evidence="15" type="primary">mutM</name>
    <name evidence="15" type="synonym">fpg</name>
    <name evidence="18" type="ORF">B0I24_103121</name>
    <name evidence="19" type="ORF">CWE07_03640</name>
</gene>
<keyword evidence="7 15" id="KW-0378">Hydrolase</keyword>
<protein>
    <recommendedName>
        <fullName evidence="15">Formamidopyrimidine-DNA glycosylase</fullName>
        <shortName evidence="15">Fapy-DNA glycosylase</shortName>
        <ecNumber evidence="15">3.2.2.23</ecNumber>
    </recommendedName>
    <alternativeName>
        <fullName evidence="15">DNA-(apurinic or apyrimidinic site) lyase MutM</fullName>
        <shortName evidence="15">AP lyase MutM</shortName>
        <ecNumber evidence="15">4.2.99.18</ecNumber>
    </alternativeName>
</protein>
<feature type="binding site" evidence="15">
    <location>
        <position position="109"/>
    </location>
    <ligand>
        <name>DNA</name>
        <dbReference type="ChEBI" id="CHEBI:16991"/>
    </ligand>
</feature>